<evidence type="ECO:0000256" key="4">
    <source>
        <dbReference type="ARBA" id="ARBA00022840"/>
    </source>
</evidence>
<dbReference type="SMART" id="SM00382">
    <property type="entry name" value="AAA"/>
    <property type="match status" value="1"/>
</dbReference>
<evidence type="ECO:0000313" key="8">
    <source>
        <dbReference type="Proteomes" id="UP000183046"/>
    </source>
</evidence>
<comment type="similarity">
    <text evidence="1">Belongs to the ABC transporter superfamily.</text>
</comment>
<evidence type="ECO:0000256" key="3">
    <source>
        <dbReference type="ARBA" id="ARBA00022741"/>
    </source>
</evidence>
<dbReference type="GO" id="GO:0005524">
    <property type="term" value="F:ATP binding"/>
    <property type="evidence" value="ECO:0007669"/>
    <property type="project" value="UniProtKB-KW"/>
</dbReference>
<reference evidence="8" key="1">
    <citation type="submission" date="2016-10" db="EMBL/GenBank/DDBJ databases">
        <authorList>
            <person name="de Groot N.N."/>
        </authorList>
    </citation>
    <scope>NUCLEOTIDE SEQUENCE [LARGE SCALE GENOMIC DNA]</scope>
    <source>
        <strain evidence="8">DSM 15758</strain>
    </source>
</reference>
<keyword evidence="5" id="KW-0029">Amino-acid transport</keyword>
<dbReference type="PANTHER" id="PTHR43820:SF4">
    <property type="entry name" value="HIGH-AFFINITY BRANCHED-CHAIN AMINO ACID TRANSPORT ATP-BINDING PROTEIN LIVF"/>
    <property type="match status" value="1"/>
</dbReference>
<sequence>MTTTPLLAVEAIEVRYDGAILAVDGVSLEVGQGQIVALLGANGAGKSTTLKALSGLLGAARGALVRGAIRYEGRDLAGQSADARVRAGLVQVLEGRHCFGRLSVEENLLSGGFVRRLGRAAQREELERIYAWFPRLAGKRRQLAGLTSGGEQQMIALGRALMARPRLLLLDEPSMGLAPLLVEEIFASVARLNREEGLSVLMAEQNSAIALDYAHQAFVLESGRVVQSGVPGMGLTHEAVQAAYLGVS</sequence>
<proteinExistence type="inferred from homology"/>
<feature type="domain" description="ABC transporter" evidence="6">
    <location>
        <begin position="7"/>
        <end position="247"/>
    </location>
</feature>
<evidence type="ECO:0000256" key="2">
    <source>
        <dbReference type="ARBA" id="ARBA00022448"/>
    </source>
</evidence>
<dbReference type="InterPro" id="IPR027417">
    <property type="entry name" value="P-loop_NTPase"/>
</dbReference>
<dbReference type="GO" id="GO:0016887">
    <property type="term" value="F:ATP hydrolysis activity"/>
    <property type="evidence" value="ECO:0007669"/>
    <property type="project" value="InterPro"/>
</dbReference>
<dbReference type="InterPro" id="IPR003439">
    <property type="entry name" value="ABC_transporter-like_ATP-bd"/>
</dbReference>
<protein>
    <submittedName>
        <fullName evidence="7">Branched-chain amino acid transport system ATP-binding protein</fullName>
    </submittedName>
</protein>
<dbReference type="PROSITE" id="PS50893">
    <property type="entry name" value="ABC_TRANSPORTER_2"/>
    <property type="match status" value="1"/>
</dbReference>
<dbReference type="Gene3D" id="3.40.50.300">
    <property type="entry name" value="P-loop containing nucleotide triphosphate hydrolases"/>
    <property type="match status" value="1"/>
</dbReference>
<dbReference type="CDD" id="cd03224">
    <property type="entry name" value="ABC_TM1139_LivF_branched"/>
    <property type="match status" value="1"/>
</dbReference>
<keyword evidence="3" id="KW-0547">Nucleotide-binding</keyword>
<dbReference type="AlphaFoldDB" id="A0A1G5P7X8"/>
<name>A0A1G5P7X8_9PSED</name>
<keyword evidence="4 7" id="KW-0067">ATP-binding</keyword>
<accession>A0A1G5P7X8</accession>
<dbReference type="InterPro" id="IPR003593">
    <property type="entry name" value="AAA+_ATPase"/>
</dbReference>
<evidence type="ECO:0000313" key="7">
    <source>
        <dbReference type="EMBL" id="SCZ45398.1"/>
    </source>
</evidence>
<dbReference type="OrthoDB" id="9776369at2"/>
<gene>
    <name evidence="7" type="ORF">SAMN05216279_11014</name>
</gene>
<dbReference type="Pfam" id="PF00005">
    <property type="entry name" value="ABC_tran"/>
    <property type="match status" value="1"/>
</dbReference>
<evidence type="ECO:0000259" key="6">
    <source>
        <dbReference type="PROSITE" id="PS50893"/>
    </source>
</evidence>
<dbReference type="EMBL" id="FMWB01000010">
    <property type="protein sequence ID" value="SCZ45398.1"/>
    <property type="molecule type" value="Genomic_DNA"/>
</dbReference>
<dbReference type="PANTHER" id="PTHR43820">
    <property type="entry name" value="HIGH-AFFINITY BRANCHED-CHAIN AMINO ACID TRANSPORT ATP-BINDING PROTEIN LIVF"/>
    <property type="match status" value="1"/>
</dbReference>
<dbReference type="GO" id="GO:0015807">
    <property type="term" value="P:L-amino acid transport"/>
    <property type="evidence" value="ECO:0007669"/>
    <property type="project" value="TreeGrafter"/>
</dbReference>
<dbReference type="InterPro" id="IPR052156">
    <property type="entry name" value="BCAA_Transport_ATP-bd_LivF"/>
</dbReference>
<dbReference type="RefSeq" id="WP_074584493.1">
    <property type="nucleotide sequence ID" value="NZ_FMWB01000010.1"/>
</dbReference>
<comment type="caution">
    <text evidence="7">The sequence shown here is derived from an EMBL/GenBank/DDBJ whole genome shotgun (WGS) entry which is preliminary data.</text>
</comment>
<dbReference type="GO" id="GO:0015658">
    <property type="term" value="F:branched-chain amino acid transmembrane transporter activity"/>
    <property type="evidence" value="ECO:0007669"/>
    <property type="project" value="TreeGrafter"/>
</dbReference>
<evidence type="ECO:0000256" key="1">
    <source>
        <dbReference type="ARBA" id="ARBA00005417"/>
    </source>
</evidence>
<organism evidence="7 8">
    <name type="scientific">Pseudomonas oryzihabitans</name>
    <dbReference type="NCBI Taxonomy" id="47885"/>
    <lineage>
        <taxon>Bacteria</taxon>
        <taxon>Pseudomonadati</taxon>
        <taxon>Pseudomonadota</taxon>
        <taxon>Gammaproteobacteria</taxon>
        <taxon>Pseudomonadales</taxon>
        <taxon>Pseudomonadaceae</taxon>
        <taxon>Pseudomonas</taxon>
    </lineage>
</organism>
<dbReference type="SUPFAM" id="SSF52540">
    <property type="entry name" value="P-loop containing nucleoside triphosphate hydrolases"/>
    <property type="match status" value="1"/>
</dbReference>
<dbReference type="STRING" id="237610.BJP27_00635"/>
<keyword evidence="2" id="KW-0813">Transport</keyword>
<dbReference type="Proteomes" id="UP000183046">
    <property type="component" value="Unassembled WGS sequence"/>
</dbReference>
<evidence type="ECO:0000256" key="5">
    <source>
        <dbReference type="ARBA" id="ARBA00022970"/>
    </source>
</evidence>